<proteinExistence type="predicted"/>
<evidence type="ECO:0000313" key="2">
    <source>
        <dbReference type="EMBL" id="OAA46250.1"/>
    </source>
</evidence>
<feature type="compositionally biased region" description="Basic and acidic residues" evidence="1">
    <location>
        <begin position="115"/>
        <end position="141"/>
    </location>
</feature>
<feature type="region of interest" description="Disordered" evidence="1">
    <location>
        <begin position="115"/>
        <end position="153"/>
    </location>
</feature>
<organism evidence="2 3">
    <name type="scientific">Metarhizium rileyi (strain RCEF 4871)</name>
    <name type="common">Nomuraea rileyi</name>
    <dbReference type="NCBI Taxonomy" id="1649241"/>
    <lineage>
        <taxon>Eukaryota</taxon>
        <taxon>Fungi</taxon>
        <taxon>Dikarya</taxon>
        <taxon>Ascomycota</taxon>
        <taxon>Pezizomycotina</taxon>
        <taxon>Sordariomycetes</taxon>
        <taxon>Hypocreomycetidae</taxon>
        <taxon>Hypocreales</taxon>
        <taxon>Clavicipitaceae</taxon>
        <taxon>Metarhizium</taxon>
    </lineage>
</organism>
<evidence type="ECO:0000313" key="3">
    <source>
        <dbReference type="Proteomes" id="UP000243498"/>
    </source>
</evidence>
<dbReference type="EMBL" id="AZHC01000007">
    <property type="protein sequence ID" value="OAA46250.1"/>
    <property type="molecule type" value="Genomic_DNA"/>
</dbReference>
<sequence length="288" mass="31326">MAHLARQYSTASPVLAIPSQPFYQTQLSAGTFGRHYPSPMSLSTAPSILVTPARSAGRKRSRDEASINLESDSQDVANRESHGARVYNDGMVLIKPGKGHVADASSQFGTWLEGKNERDDCKNEAPPDIRSHKTQRLDHHTSGAPIQSTTTPSTLSGLCHQGLNGNEALVIDKFTVHLGIGWRRLSSEEHIQAAARGWAKFIENHFALSNVSICLESKGLQSYLVEASDGYYLFTENLRHGQLVSRTAEGALQNLQSHPPMFEGPELGLMTGGDRHGDVLLNSAMAID</sequence>
<dbReference type="STRING" id="1081105.A0A162LX28"/>
<dbReference type="OrthoDB" id="5359669at2759"/>
<dbReference type="AlphaFoldDB" id="A0A162LX28"/>
<protein>
    <submittedName>
        <fullName evidence="2">Uncharacterized protein</fullName>
    </submittedName>
</protein>
<keyword evidence="3" id="KW-1185">Reference proteome</keyword>
<comment type="caution">
    <text evidence="2">The sequence shown here is derived from an EMBL/GenBank/DDBJ whole genome shotgun (WGS) entry which is preliminary data.</text>
</comment>
<evidence type="ECO:0000256" key="1">
    <source>
        <dbReference type="SAM" id="MobiDB-lite"/>
    </source>
</evidence>
<reference evidence="2 3" key="1">
    <citation type="journal article" date="2016" name="Genome Biol. Evol.">
        <title>Divergent and convergent evolution of fungal pathogenicity.</title>
        <authorList>
            <person name="Shang Y."/>
            <person name="Xiao G."/>
            <person name="Zheng P."/>
            <person name="Cen K."/>
            <person name="Zhan S."/>
            <person name="Wang C."/>
        </authorList>
    </citation>
    <scope>NUCLEOTIDE SEQUENCE [LARGE SCALE GENOMIC DNA]</scope>
    <source>
        <strain evidence="2 3">RCEF 4871</strain>
    </source>
</reference>
<dbReference type="Proteomes" id="UP000243498">
    <property type="component" value="Unassembled WGS sequence"/>
</dbReference>
<gene>
    <name evidence="2" type="ORF">NOR_03003</name>
</gene>
<feature type="compositionally biased region" description="Polar residues" evidence="1">
    <location>
        <begin position="144"/>
        <end position="153"/>
    </location>
</feature>
<dbReference type="OMA" id="SNDQHRT"/>
<feature type="region of interest" description="Disordered" evidence="1">
    <location>
        <begin position="41"/>
        <end position="81"/>
    </location>
</feature>
<accession>A0A162LX28</accession>
<name>A0A162LX28_METRR</name>